<evidence type="ECO:0000313" key="1">
    <source>
        <dbReference type="EMBL" id="GAA4626753.1"/>
    </source>
</evidence>
<name>A0ABP8U918_9ACTN</name>
<comment type="caution">
    <text evidence="1">The sequence shown here is derived from an EMBL/GenBank/DDBJ whole genome shotgun (WGS) entry which is preliminary data.</text>
</comment>
<gene>
    <name evidence="1" type="ORF">GCM10023196_036270</name>
</gene>
<dbReference type="Proteomes" id="UP001501442">
    <property type="component" value="Unassembled WGS sequence"/>
</dbReference>
<dbReference type="EMBL" id="BAABHK010000004">
    <property type="protein sequence ID" value="GAA4626753.1"/>
    <property type="molecule type" value="Genomic_DNA"/>
</dbReference>
<evidence type="ECO:0008006" key="3">
    <source>
        <dbReference type="Google" id="ProtNLM"/>
    </source>
</evidence>
<dbReference type="RefSeq" id="WP_345432012.1">
    <property type="nucleotide sequence ID" value="NZ_BAABHK010000004.1"/>
</dbReference>
<sequence length="140" mass="15751">MPLDTTEIMERAREARQRHGANWDHDATEAERDRATLLREVADLGWDRRALAERVERQNQAAEWIRTIAGGGGPLPSNWATPWRERTEKAEQQAETRLVFIKTALDLLNGGTVDVAMEVLRSAIKAAHRPRETGEEASNG</sequence>
<proteinExistence type="predicted"/>
<evidence type="ECO:0000313" key="2">
    <source>
        <dbReference type="Proteomes" id="UP001501442"/>
    </source>
</evidence>
<protein>
    <recommendedName>
        <fullName evidence="3">DUF222 domain-containing protein</fullName>
    </recommendedName>
</protein>
<organism evidence="1 2">
    <name type="scientific">Actinoallomurus vinaceus</name>
    <dbReference type="NCBI Taxonomy" id="1080074"/>
    <lineage>
        <taxon>Bacteria</taxon>
        <taxon>Bacillati</taxon>
        <taxon>Actinomycetota</taxon>
        <taxon>Actinomycetes</taxon>
        <taxon>Streptosporangiales</taxon>
        <taxon>Thermomonosporaceae</taxon>
        <taxon>Actinoallomurus</taxon>
    </lineage>
</organism>
<keyword evidence="2" id="KW-1185">Reference proteome</keyword>
<accession>A0ABP8U918</accession>
<reference evidence="2" key="1">
    <citation type="journal article" date="2019" name="Int. J. Syst. Evol. Microbiol.">
        <title>The Global Catalogue of Microorganisms (GCM) 10K type strain sequencing project: providing services to taxonomists for standard genome sequencing and annotation.</title>
        <authorList>
            <consortium name="The Broad Institute Genomics Platform"/>
            <consortium name="The Broad Institute Genome Sequencing Center for Infectious Disease"/>
            <person name="Wu L."/>
            <person name="Ma J."/>
        </authorList>
    </citation>
    <scope>NUCLEOTIDE SEQUENCE [LARGE SCALE GENOMIC DNA]</scope>
    <source>
        <strain evidence="2">JCM 17939</strain>
    </source>
</reference>